<evidence type="ECO:0000256" key="3">
    <source>
        <dbReference type="ARBA" id="ARBA00022525"/>
    </source>
</evidence>
<dbReference type="PANTHER" id="PTHR21066:SF18">
    <property type="entry name" value="ODORANT-BINDING PROTEIN 73A, ISOFORM B"/>
    <property type="match status" value="1"/>
</dbReference>
<dbReference type="Gene3D" id="1.10.238.20">
    <property type="entry name" value="Pheromone/general odorant binding protein domain"/>
    <property type="match status" value="1"/>
</dbReference>
<dbReference type="InterPro" id="IPR036728">
    <property type="entry name" value="PBP_GOBP_sf"/>
</dbReference>
<proteinExistence type="inferred from homology"/>
<evidence type="ECO:0000313" key="4">
    <source>
        <dbReference type="EMBL" id="CAD7083001.1"/>
    </source>
</evidence>
<dbReference type="InterPro" id="IPR052295">
    <property type="entry name" value="Odorant-binding_protein"/>
</dbReference>
<keyword evidence="3" id="KW-0964">Secreted</keyword>
<dbReference type="Proteomes" id="UP000594454">
    <property type="component" value="Chromosome 2"/>
</dbReference>
<dbReference type="GO" id="GO:0005549">
    <property type="term" value="F:odorant binding"/>
    <property type="evidence" value="ECO:0007669"/>
    <property type="project" value="InterPro"/>
</dbReference>
<reference evidence="4 5" key="1">
    <citation type="submission" date="2020-11" db="EMBL/GenBank/DDBJ databases">
        <authorList>
            <person name="Wallbank WR R."/>
            <person name="Pardo Diaz C."/>
            <person name="Kozak K."/>
            <person name="Martin S."/>
            <person name="Jiggins C."/>
            <person name="Moest M."/>
            <person name="Warren A I."/>
            <person name="Generalovic N T."/>
            <person name="Byers J.R.P. K."/>
            <person name="Montejo-Kovacevich G."/>
            <person name="Yen C E."/>
        </authorList>
    </citation>
    <scope>NUCLEOTIDE SEQUENCE [LARGE SCALE GENOMIC DNA]</scope>
</reference>
<evidence type="ECO:0000256" key="1">
    <source>
        <dbReference type="ARBA" id="ARBA00004613"/>
    </source>
</evidence>
<sequence length="178" mass="20272">MKCLNPPTTAKKVEMFIKECQEEIKTKIVQEALIILNGKYGEGHNEYEASHASFYDNNNGYSRIRRHLGYNPTLVSREDKRIAGCLLHCIYAKNNAIDKLGWPTLDGLVHFYSDGVSDHAFFMATLRATNCCLRATGEKYGIDRLEHPKHGESCDLAFDVFDCVSDQMTEYCFDQFSP</sequence>
<dbReference type="AlphaFoldDB" id="A0A7R8YRL8"/>
<dbReference type="InParanoid" id="A0A7R8YRL8"/>
<dbReference type="SUPFAM" id="SSF47565">
    <property type="entry name" value="Insect pheromone/odorant-binding proteins"/>
    <property type="match status" value="1"/>
</dbReference>
<evidence type="ECO:0000313" key="5">
    <source>
        <dbReference type="Proteomes" id="UP000594454"/>
    </source>
</evidence>
<dbReference type="FunCoup" id="A0A7R8YRL8">
    <property type="interactions" value="41"/>
</dbReference>
<comment type="subcellular location">
    <subcellularLocation>
        <location evidence="1">Secreted</location>
    </subcellularLocation>
</comment>
<evidence type="ECO:0000256" key="2">
    <source>
        <dbReference type="ARBA" id="ARBA00008098"/>
    </source>
</evidence>
<organism evidence="4 5">
    <name type="scientific">Hermetia illucens</name>
    <name type="common">Black soldier fly</name>
    <dbReference type="NCBI Taxonomy" id="343691"/>
    <lineage>
        <taxon>Eukaryota</taxon>
        <taxon>Metazoa</taxon>
        <taxon>Ecdysozoa</taxon>
        <taxon>Arthropoda</taxon>
        <taxon>Hexapoda</taxon>
        <taxon>Insecta</taxon>
        <taxon>Pterygota</taxon>
        <taxon>Neoptera</taxon>
        <taxon>Endopterygota</taxon>
        <taxon>Diptera</taxon>
        <taxon>Brachycera</taxon>
        <taxon>Stratiomyomorpha</taxon>
        <taxon>Stratiomyidae</taxon>
        <taxon>Hermetiinae</taxon>
        <taxon>Hermetia</taxon>
    </lineage>
</organism>
<gene>
    <name evidence="4" type="ORF">HERILL_LOCUS5995</name>
</gene>
<dbReference type="OrthoDB" id="8183628at2759"/>
<keyword evidence="5" id="KW-1185">Reference proteome</keyword>
<dbReference type="GO" id="GO:0005576">
    <property type="term" value="C:extracellular region"/>
    <property type="evidence" value="ECO:0007669"/>
    <property type="project" value="UniProtKB-SubCell"/>
</dbReference>
<accession>A0A7R8YRL8</accession>
<dbReference type="PANTHER" id="PTHR21066">
    <property type="entry name" value="ODORANT-BINDING PROTEIN 59A-RELATED"/>
    <property type="match status" value="1"/>
</dbReference>
<protein>
    <submittedName>
        <fullName evidence="4">Uncharacterized protein</fullName>
    </submittedName>
</protein>
<comment type="similarity">
    <text evidence="2">Belongs to the PBP/GOBP family.</text>
</comment>
<name>A0A7R8YRL8_HERIL</name>
<dbReference type="EMBL" id="LR899010">
    <property type="protein sequence ID" value="CAD7083001.1"/>
    <property type="molecule type" value="Genomic_DNA"/>
</dbReference>